<dbReference type="Proteomes" id="UP000757604">
    <property type="component" value="Unassembled WGS sequence"/>
</dbReference>
<keyword evidence="5" id="KW-1185">Reference proteome</keyword>
<evidence type="ECO:0000259" key="3">
    <source>
        <dbReference type="Pfam" id="PF04773"/>
    </source>
</evidence>
<feature type="compositionally biased region" description="Basic and acidic residues" evidence="1">
    <location>
        <begin position="252"/>
        <end position="336"/>
    </location>
</feature>
<evidence type="ECO:0000256" key="2">
    <source>
        <dbReference type="SAM" id="SignalP"/>
    </source>
</evidence>
<feature type="region of interest" description="Disordered" evidence="1">
    <location>
        <begin position="223"/>
        <end position="342"/>
    </location>
</feature>
<proteinExistence type="predicted"/>
<keyword evidence="2" id="KW-0732">Signal</keyword>
<dbReference type="InterPro" id="IPR006860">
    <property type="entry name" value="FecR"/>
</dbReference>
<gene>
    <name evidence="4" type="ORF">JNB71_04015</name>
</gene>
<dbReference type="Gene3D" id="2.60.120.1440">
    <property type="match status" value="1"/>
</dbReference>
<name>A0ABS7H876_9HYPH</name>
<feature type="chain" id="PRO_5045560746" evidence="2">
    <location>
        <begin position="25"/>
        <end position="342"/>
    </location>
</feature>
<evidence type="ECO:0000313" key="5">
    <source>
        <dbReference type="Proteomes" id="UP000757604"/>
    </source>
</evidence>
<accession>A0ABS7H876</accession>
<organism evidence="4 5">
    <name type="scientific">Rhizobium herbae</name>
    <dbReference type="NCBI Taxonomy" id="508661"/>
    <lineage>
        <taxon>Bacteria</taxon>
        <taxon>Pseudomonadati</taxon>
        <taxon>Pseudomonadota</taxon>
        <taxon>Alphaproteobacteria</taxon>
        <taxon>Hyphomicrobiales</taxon>
        <taxon>Rhizobiaceae</taxon>
        <taxon>Rhizobium/Agrobacterium group</taxon>
        <taxon>Rhizobium</taxon>
    </lineage>
</organism>
<dbReference type="EMBL" id="JAEUAO010000001">
    <property type="protein sequence ID" value="MBW9062473.1"/>
    <property type="molecule type" value="Genomic_DNA"/>
</dbReference>
<sequence length="342" mass="36501">MFAPDRVALAAFSVLLATATPSVAAQSIGKAVHIKTAVTGASGELAVDDPVYQDERIRTSKSGLGQFVFRDGTKLAVGWGSSVVIDKFVYDGSRSVKKLTVKAAKGTFRWISGNSKHAAYEILTPAGTIGVRGTAFDFYIGADGTTAVVLLGGAASFCGPGGCRELTRRCDCVVAKPNGSLTDTSKVDRGIFETLGDTRALPFLSGNQRLSGIGGGGCGLASLAVPQDKPPPRAKRAAPVKPIVEPDDDPPDDKPDKPRDHDEPDKPDYEKPDKPDYEKPDKPRDRDKGHRHHDRDGHSVDDGSQHHGDHDDGYHRGRDKDGKGGDRRGQDKDRGNKGRNGK</sequence>
<feature type="signal peptide" evidence="2">
    <location>
        <begin position="1"/>
        <end position="24"/>
    </location>
</feature>
<feature type="domain" description="FecR protein" evidence="3">
    <location>
        <begin position="56"/>
        <end position="154"/>
    </location>
</feature>
<dbReference type="Pfam" id="PF04773">
    <property type="entry name" value="FecR"/>
    <property type="match status" value="1"/>
</dbReference>
<comment type="caution">
    <text evidence="4">The sequence shown here is derived from an EMBL/GenBank/DDBJ whole genome shotgun (WGS) entry which is preliminary data.</text>
</comment>
<protein>
    <submittedName>
        <fullName evidence="4">FecR domain-containing protein</fullName>
    </submittedName>
</protein>
<reference evidence="4 5" key="1">
    <citation type="journal article" date="2021" name="MBio">
        <title>Poor Competitiveness of Bradyrhizobium in Pigeon Pea Root Colonization in Indian Soils.</title>
        <authorList>
            <person name="Chalasani D."/>
            <person name="Basu A."/>
            <person name="Pullabhotla S.V.S.R.N."/>
            <person name="Jorrin B."/>
            <person name="Neal A.L."/>
            <person name="Poole P.S."/>
            <person name="Podile A.R."/>
            <person name="Tkacz A."/>
        </authorList>
    </citation>
    <scope>NUCLEOTIDE SEQUENCE [LARGE SCALE GENOMIC DNA]</scope>
    <source>
        <strain evidence="4 5">HU44</strain>
    </source>
</reference>
<dbReference type="RefSeq" id="WP_220370524.1">
    <property type="nucleotide sequence ID" value="NZ_JAEUAO010000001.1"/>
</dbReference>
<evidence type="ECO:0000313" key="4">
    <source>
        <dbReference type="EMBL" id="MBW9062473.1"/>
    </source>
</evidence>
<evidence type="ECO:0000256" key="1">
    <source>
        <dbReference type="SAM" id="MobiDB-lite"/>
    </source>
</evidence>